<accession>H7GG36</accession>
<evidence type="ECO:0000313" key="7">
    <source>
        <dbReference type="Proteomes" id="UP000053186"/>
    </source>
</evidence>
<evidence type="ECO:0000259" key="4">
    <source>
        <dbReference type="Pfam" id="PF02576"/>
    </source>
</evidence>
<dbReference type="Pfam" id="PF02576">
    <property type="entry name" value="RimP_N"/>
    <property type="match status" value="1"/>
</dbReference>
<dbReference type="Proteomes" id="UP000053186">
    <property type="component" value="Unassembled WGS sequence"/>
</dbReference>
<dbReference type="InterPro" id="IPR028989">
    <property type="entry name" value="RimP_N"/>
</dbReference>
<keyword evidence="7" id="KW-1185">Reference proteome</keyword>
<dbReference type="InterPro" id="IPR003728">
    <property type="entry name" value="Ribosome_maturation_RimP"/>
</dbReference>
<protein>
    <recommendedName>
        <fullName evidence="3">Ribosome maturation factor RimP</fullName>
    </recommendedName>
</protein>
<dbReference type="PANTHER" id="PTHR33867:SF1">
    <property type="entry name" value="RIBOSOME MATURATION FACTOR RIMP"/>
    <property type="match status" value="1"/>
</dbReference>
<feature type="domain" description="Ribosome maturation factor RimP N-terminal" evidence="4">
    <location>
        <begin position="28"/>
        <end position="96"/>
    </location>
</feature>
<organism evidence="6 7">
    <name type="scientific">Thermus parvatiensis</name>
    <dbReference type="NCBI Taxonomy" id="456163"/>
    <lineage>
        <taxon>Bacteria</taxon>
        <taxon>Thermotogati</taxon>
        <taxon>Deinococcota</taxon>
        <taxon>Deinococci</taxon>
        <taxon>Thermales</taxon>
        <taxon>Thermaceae</taxon>
        <taxon>Thermus</taxon>
    </lineage>
</organism>
<evidence type="ECO:0000313" key="6">
    <source>
        <dbReference type="EMBL" id="EIA39267.1"/>
    </source>
</evidence>
<keyword evidence="1 3" id="KW-0963">Cytoplasm</keyword>
<dbReference type="AlphaFoldDB" id="H7GG36"/>
<dbReference type="InterPro" id="IPR035956">
    <property type="entry name" value="RimP_N_sf"/>
</dbReference>
<reference evidence="6 7" key="1">
    <citation type="journal article" date="2012" name="J. Bacteriol.">
        <title>Draft genome sequence of Thermus sp. strain RL, isolated from a hot water spring located atop the Himalayan ranges at Manikaran, India.</title>
        <authorList>
            <person name="Dwivedi V."/>
            <person name="Sangwan N."/>
            <person name="Nigam A."/>
            <person name="Garg N."/>
            <person name="Niharika N."/>
            <person name="Khurana P."/>
            <person name="Khurana J.P."/>
            <person name="Lal R."/>
        </authorList>
    </citation>
    <scope>NUCLEOTIDE SEQUENCE [LARGE SCALE GENOMIC DNA]</scope>
    <source>
        <strain evidence="6 7">RL</strain>
    </source>
</reference>
<dbReference type="Pfam" id="PF17384">
    <property type="entry name" value="DUF150_C"/>
    <property type="match status" value="1"/>
</dbReference>
<dbReference type="GO" id="GO:0000028">
    <property type="term" value="P:ribosomal small subunit assembly"/>
    <property type="evidence" value="ECO:0007669"/>
    <property type="project" value="TreeGrafter"/>
</dbReference>
<comment type="subcellular location">
    <subcellularLocation>
        <location evidence="3">Cytoplasm</location>
    </subcellularLocation>
</comment>
<dbReference type="EMBL" id="AIJQ01000005">
    <property type="protein sequence ID" value="EIA39267.1"/>
    <property type="molecule type" value="Genomic_DNA"/>
</dbReference>
<dbReference type="Gene3D" id="3.30.300.70">
    <property type="entry name" value="RimP-like superfamily, N-terminal"/>
    <property type="match status" value="1"/>
</dbReference>
<dbReference type="HAMAP" id="MF_01077">
    <property type="entry name" value="RimP"/>
    <property type="match status" value="1"/>
</dbReference>
<dbReference type="GO" id="GO:0006412">
    <property type="term" value="P:translation"/>
    <property type="evidence" value="ECO:0007669"/>
    <property type="project" value="TreeGrafter"/>
</dbReference>
<comment type="function">
    <text evidence="3">Required for maturation of 30S ribosomal subunits.</text>
</comment>
<comment type="caution">
    <text evidence="6">The sequence shown here is derived from an EMBL/GenBank/DDBJ whole genome shotgun (WGS) entry which is preliminary data.</text>
</comment>
<dbReference type="SUPFAM" id="SSF74942">
    <property type="entry name" value="YhbC-like, C-terminal domain"/>
    <property type="match status" value="1"/>
</dbReference>
<proteinExistence type="inferred from homology"/>
<evidence type="ECO:0000259" key="5">
    <source>
        <dbReference type="Pfam" id="PF17384"/>
    </source>
</evidence>
<dbReference type="InterPro" id="IPR028998">
    <property type="entry name" value="RimP_C"/>
</dbReference>
<keyword evidence="2 3" id="KW-0690">Ribosome biogenesis</keyword>
<dbReference type="NCBIfam" id="NF011239">
    <property type="entry name" value="PRK14645.1"/>
    <property type="match status" value="1"/>
</dbReference>
<gene>
    <name evidence="3" type="primary">rimP</name>
    <name evidence="6" type="ORF">RLTM_05104</name>
</gene>
<name>H7GG36_9DEIN</name>
<sequence length="163" mass="18312">MLPRAGVGVNPPFLCEGGGEVTVDLWQLVEEAVSPLGLDVLEVHFARGELLVRLERKDERPITVADLEEASRHIEAALDREDPIPGSYRLLVESPGPKRPLFTRRHFERFQGLKAKVPGPGGFTGRILRVEGEEVVFQVGDEERRLRIGTFRANLAEWPEEPR</sequence>
<feature type="domain" description="Ribosome maturation factor RimP C-terminal" evidence="5">
    <location>
        <begin position="101"/>
        <end position="145"/>
    </location>
</feature>
<dbReference type="InterPro" id="IPR036847">
    <property type="entry name" value="RimP_C_sf"/>
</dbReference>
<evidence type="ECO:0000256" key="1">
    <source>
        <dbReference type="ARBA" id="ARBA00022490"/>
    </source>
</evidence>
<dbReference type="GO" id="GO:0005829">
    <property type="term" value="C:cytosol"/>
    <property type="evidence" value="ECO:0007669"/>
    <property type="project" value="TreeGrafter"/>
</dbReference>
<evidence type="ECO:0000256" key="2">
    <source>
        <dbReference type="ARBA" id="ARBA00022517"/>
    </source>
</evidence>
<evidence type="ECO:0000256" key="3">
    <source>
        <dbReference type="HAMAP-Rule" id="MF_01077"/>
    </source>
</evidence>
<dbReference type="SUPFAM" id="SSF75420">
    <property type="entry name" value="YhbC-like, N-terminal domain"/>
    <property type="match status" value="1"/>
</dbReference>
<comment type="similarity">
    <text evidence="3">Belongs to the RimP family.</text>
</comment>
<dbReference type="PANTHER" id="PTHR33867">
    <property type="entry name" value="RIBOSOME MATURATION FACTOR RIMP"/>
    <property type="match status" value="1"/>
</dbReference>
<dbReference type="PATRIC" id="fig|456163.3.peg.1000"/>